<evidence type="ECO:0000313" key="3">
    <source>
        <dbReference type="Proteomes" id="UP000585474"/>
    </source>
</evidence>
<accession>A0A7J0FQ27</accession>
<proteinExistence type="predicted"/>
<evidence type="ECO:0000313" key="2">
    <source>
        <dbReference type="EMBL" id="GFZ00819.1"/>
    </source>
</evidence>
<sequence>MDTDHYSVYKKAAPPSFKGRPSNIRGPVPRRQSNIDCWLLAQIFTTTTSMAELVNPPAPSLSPPLSTPSPLRPDDAITLTTGTLAPPPTHSSSSSLPATHTDRLSNNRTASSMGLEPGKPMETPSPQRSSALVQIETVVRPEHANRPSLMSMVWALWGNDDGQWEGLRSSGVLLSEVSLE</sequence>
<reference evidence="2 3" key="1">
    <citation type="submission" date="2019-07" db="EMBL/GenBank/DDBJ databases">
        <title>De Novo Assembly of kiwifruit Actinidia rufa.</title>
        <authorList>
            <person name="Sugita-Konishi S."/>
            <person name="Sato K."/>
            <person name="Mori E."/>
            <person name="Abe Y."/>
            <person name="Kisaki G."/>
            <person name="Hamano K."/>
            <person name="Suezawa K."/>
            <person name="Otani M."/>
            <person name="Fukuda T."/>
            <person name="Manabe T."/>
            <person name="Gomi K."/>
            <person name="Tabuchi M."/>
            <person name="Akimitsu K."/>
            <person name="Kataoka I."/>
        </authorList>
    </citation>
    <scope>NUCLEOTIDE SEQUENCE [LARGE SCALE GENOMIC DNA]</scope>
    <source>
        <strain evidence="3">cv. Fuchu</strain>
    </source>
</reference>
<feature type="region of interest" description="Disordered" evidence="1">
    <location>
        <begin position="1"/>
        <end position="30"/>
    </location>
</feature>
<feature type="compositionally biased region" description="Low complexity" evidence="1">
    <location>
        <begin position="78"/>
        <end position="99"/>
    </location>
</feature>
<comment type="caution">
    <text evidence="2">The sequence shown here is derived from an EMBL/GenBank/DDBJ whole genome shotgun (WGS) entry which is preliminary data.</text>
</comment>
<name>A0A7J0FQ27_9ERIC</name>
<dbReference type="EMBL" id="BJWL01000014">
    <property type="protein sequence ID" value="GFZ00819.1"/>
    <property type="molecule type" value="Genomic_DNA"/>
</dbReference>
<feature type="region of interest" description="Disordered" evidence="1">
    <location>
        <begin position="54"/>
        <end position="130"/>
    </location>
</feature>
<feature type="compositionally biased region" description="Pro residues" evidence="1">
    <location>
        <begin position="56"/>
        <end position="71"/>
    </location>
</feature>
<organism evidence="2 3">
    <name type="scientific">Actinidia rufa</name>
    <dbReference type="NCBI Taxonomy" id="165716"/>
    <lineage>
        <taxon>Eukaryota</taxon>
        <taxon>Viridiplantae</taxon>
        <taxon>Streptophyta</taxon>
        <taxon>Embryophyta</taxon>
        <taxon>Tracheophyta</taxon>
        <taxon>Spermatophyta</taxon>
        <taxon>Magnoliopsida</taxon>
        <taxon>eudicotyledons</taxon>
        <taxon>Gunneridae</taxon>
        <taxon>Pentapetalae</taxon>
        <taxon>asterids</taxon>
        <taxon>Ericales</taxon>
        <taxon>Actinidiaceae</taxon>
        <taxon>Actinidia</taxon>
    </lineage>
</organism>
<gene>
    <name evidence="2" type="ORF">Acr_14g0004540</name>
</gene>
<dbReference type="AlphaFoldDB" id="A0A7J0FQ27"/>
<evidence type="ECO:0000256" key="1">
    <source>
        <dbReference type="SAM" id="MobiDB-lite"/>
    </source>
</evidence>
<keyword evidence="3" id="KW-1185">Reference proteome</keyword>
<protein>
    <submittedName>
        <fullName evidence="2">Uncharacterized protein</fullName>
    </submittedName>
</protein>
<dbReference type="Proteomes" id="UP000585474">
    <property type="component" value="Unassembled WGS sequence"/>
</dbReference>